<evidence type="ECO:0000313" key="3">
    <source>
        <dbReference type="Proteomes" id="UP000812440"/>
    </source>
</evidence>
<dbReference type="EMBL" id="JAACNH010000003">
    <property type="protein sequence ID" value="KAG8446012.1"/>
    <property type="molecule type" value="Genomic_DNA"/>
</dbReference>
<reference evidence="2" key="1">
    <citation type="thesis" date="2020" institute="ProQuest LLC" country="789 East Eisenhower Parkway, Ann Arbor, MI, USA">
        <title>Comparative Genomics and Chromosome Evolution.</title>
        <authorList>
            <person name="Mudd A.B."/>
        </authorList>
    </citation>
    <scope>NUCLEOTIDE SEQUENCE</scope>
    <source>
        <strain evidence="2">Female2</strain>
        <tissue evidence="2">Blood</tissue>
    </source>
</reference>
<organism evidence="2 3">
    <name type="scientific">Hymenochirus boettgeri</name>
    <name type="common">Congo dwarf clawed frog</name>
    <dbReference type="NCBI Taxonomy" id="247094"/>
    <lineage>
        <taxon>Eukaryota</taxon>
        <taxon>Metazoa</taxon>
        <taxon>Chordata</taxon>
        <taxon>Craniata</taxon>
        <taxon>Vertebrata</taxon>
        <taxon>Euteleostomi</taxon>
        <taxon>Amphibia</taxon>
        <taxon>Batrachia</taxon>
        <taxon>Anura</taxon>
        <taxon>Pipoidea</taxon>
        <taxon>Pipidae</taxon>
        <taxon>Pipinae</taxon>
        <taxon>Hymenochirus</taxon>
    </lineage>
</organism>
<dbReference type="AlphaFoldDB" id="A0A8T2JP21"/>
<accession>A0A8T2JP21</accession>
<dbReference type="Proteomes" id="UP000812440">
    <property type="component" value="Chromosome 8_10"/>
</dbReference>
<name>A0A8T2JP21_9PIPI</name>
<evidence type="ECO:0000313" key="2">
    <source>
        <dbReference type="EMBL" id="KAG8446012.1"/>
    </source>
</evidence>
<gene>
    <name evidence="2" type="ORF">GDO86_013765</name>
</gene>
<keyword evidence="3" id="KW-1185">Reference proteome</keyword>
<feature type="compositionally biased region" description="Basic residues" evidence="1">
    <location>
        <begin position="18"/>
        <end position="27"/>
    </location>
</feature>
<feature type="region of interest" description="Disordered" evidence="1">
    <location>
        <begin position="1"/>
        <end position="38"/>
    </location>
</feature>
<evidence type="ECO:0000256" key="1">
    <source>
        <dbReference type="SAM" id="MobiDB-lite"/>
    </source>
</evidence>
<proteinExistence type="predicted"/>
<comment type="caution">
    <text evidence="2">The sequence shown here is derived from an EMBL/GenBank/DDBJ whole genome shotgun (WGS) entry which is preliminary data.</text>
</comment>
<protein>
    <submittedName>
        <fullName evidence="2">Uncharacterized protein</fullName>
    </submittedName>
</protein>
<sequence length="126" mass="13723">MYGTTQTLPRSGRPVKPGSRHPRRKPGVLKEDSVSMGVNRDCVPSPETICLSDDEIQEISITDDMLASVGTESYIPVCLVDVDAESNISLSCKDHDQEGESNGGLHAPLQIPYHSSHQSYARKAMV</sequence>